<dbReference type="EMBL" id="MN739540">
    <property type="protein sequence ID" value="QHT12031.1"/>
    <property type="molecule type" value="Genomic_DNA"/>
</dbReference>
<name>A0A6C0D673_9ZZZZ</name>
<protein>
    <recommendedName>
        <fullName evidence="9">Poly(A) polymerase catalytic subunit domain-containing protein</fullName>
    </recommendedName>
</protein>
<keyword evidence="3" id="KW-0808">Transferase</keyword>
<keyword evidence="5" id="KW-0067">ATP-binding</keyword>
<feature type="compositionally biased region" description="Basic residues" evidence="8">
    <location>
        <begin position="461"/>
        <end position="471"/>
    </location>
</feature>
<keyword evidence="4" id="KW-0547">Nucleotide-binding</keyword>
<feature type="region of interest" description="Disordered" evidence="8">
    <location>
        <begin position="439"/>
        <end position="471"/>
    </location>
</feature>
<sequence>MKNQICEKSMSFEDCELAILRHAVDENEKKQGERIVNSEDVKKIIHIVEDFLIRKKRICYGGTAINNILPKYHQFYNKDLEIPDYDFFSKTALEDAKELADIYYEQGFDEVEAKAGMHYGTFKVFVNFIPVADITYLEEEIYDSIQKDALSRGGIKYAPPNFLRMSMYLELSRPEGDISRWEKVIKRLTLLNKNYPLSPDINCDAIDFQRDFEKPYSIEERESLYFLVRDVLIEQGCVFFGGYASSMYSRYMSKNRRYMIQKIPDFDVLYEDPEKCALVLQERLREHGVKYIKSISHEAIGELIPERIEIRAGKETLAFIYKPVACHNYNTVFINGKEISIATIDTMLSFYLAFIYTKRPYLNKERILCMAQFLFDVEQENRLNQKGLLKRFTMNCYGKQSTIESMRAEKTAKYKELSDKRGTYEYDMWFLKYSPSYAHEKTGKKSPAASKSMRKQQQQKPQKKRTQQKTKKVRFLNIF</sequence>
<dbReference type="GO" id="GO:0016740">
    <property type="term" value="F:transferase activity"/>
    <property type="evidence" value="ECO:0007669"/>
    <property type="project" value="UniProtKB-KW"/>
</dbReference>
<keyword evidence="6" id="KW-0946">Virion</keyword>
<dbReference type="InterPro" id="IPR045355">
    <property type="entry name" value="PolyA_pol_cat_su"/>
</dbReference>
<comment type="subcellular location">
    <subcellularLocation>
        <location evidence="1">Virion</location>
    </subcellularLocation>
</comment>
<evidence type="ECO:0000256" key="6">
    <source>
        <dbReference type="ARBA" id="ARBA00022844"/>
    </source>
</evidence>
<dbReference type="Pfam" id="PF19244">
    <property type="entry name" value="Poly_A_pol_cat"/>
    <property type="match status" value="1"/>
</dbReference>
<dbReference type="GO" id="GO:0005524">
    <property type="term" value="F:ATP binding"/>
    <property type="evidence" value="ECO:0007669"/>
    <property type="project" value="UniProtKB-KW"/>
</dbReference>
<evidence type="ECO:0000256" key="4">
    <source>
        <dbReference type="ARBA" id="ARBA00022741"/>
    </source>
</evidence>
<dbReference type="AlphaFoldDB" id="A0A6C0D673"/>
<keyword evidence="7" id="KW-0804">Transcription</keyword>
<reference evidence="10" key="1">
    <citation type="journal article" date="2020" name="Nature">
        <title>Giant virus diversity and host interactions through global metagenomics.</title>
        <authorList>
            <person name="Schulz F."/>
            <person name="Roux S."/>
            <person name="Paez-Espino D."/>
            <person name="Jungbluth S."/>
            <person name="Walsh D.A."/>
            <person name="Denef V.J."/>
            <person name="McMahon K.D."/>
            <person name="Konstantinidis K.T."/>
            <person name="Eloe-Fadrosh E.A."/>
            <person name="Kyrpides N.C."/>
            <person name="Woyke T."/>
        </authorList>
    </citation>
    <scope>NUCLEOTIDE SEQUENCE</scope>
    <source>
        <strain evidence="10">GVMAG-M-3300023174-124</strain>
    </source>
</reference>
<evidence type="ECO:0000256" key="3">
    <source>
        <dbReference type="ARBA" id="ARBA00022679"/>
    </source>
</evidence>
<evidence type="ECO:0000256" key="5">
    <source>
        <dbReference type="ARBA" id="ARBA00022840"/>
    </source>
</evidence>
<dbReference type="GO" id="GO:0044423">
    <property type="term" value="C:virion component"/>
    <property type="evidence" value="ECO:0007669"/>
    <property type="project" value="UniProtKB-KW"/>
</dbReference>
<accession>A0A6C0D673</accession>
<evidence type="ECO:0000256" key="2">
    <source>
        <dbReference type="ARBA" id="ARBA00022664"/>
    </source>
</evidence>
<organism evidence="10">
    <name type="scientific">viral metagenome</name>
    <dbReference type="NCBI Taxonomy" id="1070528"/>
    <lineage>
        <taxon>unclassified sequences</taxon>
        <taxon>metagenomes</taxon>
        <taxon>organismal metagenomes</taxon>
    </lineage>
</organism>
<evidence type="ECO:0000256" key="7">
    <source>
        <dbReference type="ARBA" id="ARBA00023163"/>
    </source>
</evidence>
<evidence type="ECO:0000256" key="1">
    <source>
        <dbReference type="ARBA" id="ARBA00004328"/>
    </source>
</evidence>
<evidence type="ECO:0000259" key="9">
    <source>
        <dbReference type="Pfam" id="PF19244"/>
    </source>
</evidence>
<evidence type="ECO:0000313" key="10">
    <source>
        <dbReference type="EMBL" id="QHT12031.1"/>
    </source>
</evidence>
<feature type="domain" description="Poly(A) polymerase catalytic subunit" evidence="9">
    <location>
        <begin position="46"/>
        <end position="174"/>
    </location>
</feature>
<dbReference type="GO" id="GO:0006397">
    <property type="term" value="P:mRNA processing"/>
    <property type="evidence" value="ECO:0007669"/>
    <property type="project" value="UniProtKB-KW"/>
</dbReference>
<keyword evidence="2" id="KW-0507">mRNA processing</keyword>
<evidence type="ECO:0000256" key="8">
    <source>
        <dbReference type="SAM" id="MobiDB-lite"/>
    </source>
</evidence>
<proteinExistence type="predicted"/>